<protein>
    <submittedName>
        <fullName evidence="2">Helix-turn-helix transcriptional regulator</fullName>
    </submittedName>
</protein>
<dbReference type="Pfam" id="PF03551">
    <property type="entry name" value="PadR"/>
    <property type="match status" value="1"/>
</dbReference>
<keyword evidence="3" id="KW-1185">Reference proteome</keyword>
<dbReference type="RefSeq" id="WP_191770869.1">
    <property type="nucleotide sequence ID" value="NZ_JACSQS010000010.1"/>
</dbReference>
<dbReference type="EMBL" id="JACSQS010000010">
    <property type="protein sequence ID" value="MBD7954725.1"/>
    <property type="molecule type" value="Genomic_DNA"/>
</dbReference>
<evidence type="ECO:0000313" key="2">
    <source>
        <dbReference type="EMBL" id="MBD7954725.1"/>
    </source>
</evidence>
<name>A0A8X8G1A9_9GAMM</name>
<dbReference type="Gene3D" id="1.10.10.10">
    <property type="entry name" value="Winged helix-like DNA-binding domain superfamily/Winged helix DNA-binding domain"/>
    <property type="match status" value="1"/>
</dbReference>
<dbReference type="PANTHER" id="PTHR43252:SF7">
    <property type="entry name" value="TRANSCRIPTIONAL REGULATOR YQJI"/>
    <property type="match status" value="1"/>
</dbReference>
<dbReference type="InterPro" id="IPR036390">
    <property type="entry name" value="WH_DNA-bd_sf"/>
</dbReference>
<evidence type="ECO:0000259" key="1">
    <source>
        <dbReference type="Pfam" id="PF03551"/>
    </source>
</evidence>
<dbReference type="InterPro" id="IPR036388">
    <property type="entry name" value="WH-like_DNA-bd_sf"/>
</dbReference>
<gene>
    <name evidence="2" type="ORF">H9654_11005</name>
</gene>
<dbReference type="AlphaFoldDB" id="A0A8X8G1A9"/>
<organism evidence="2 3">
    <name type="scientific">Stenotrophomonas lacuserhaii</name>
    <dbReference type="NCBI Taxonomy" id="2760084"/>
    <lineage>
        <taxon>Bacteria</taxon>
        <taxon>Pseudomonadati</taxon>
        <taxon>Pseudomonadota</taxon>
        <taxon>Gammaproteobacteria</taxon>
        <taxon>Lysobacterales</taxon>
        <taxon>Lysobacteraceae</taxon>
        <taxon>Stenotrophomonas</taxon>
    </lineage>
</organism>
<sequence length="175" mass="19389">MTPPRPAPATTRLLSRGDLRLLVLALLGDQPRHGYELIQHVSELFVRAYTPSAGTMYPLLASFEQAGWVLAEDDAGRRRFRITDSGRAELLARRDEVKAAQHRAWHRAREIAKADMPPDLRDALRQFKSALVRHHGRWQEGETTQVSALLLQAAALLNGQPPAPAESPEPATPPA</sequence>
<accession>A0A8X8G1A9</accession>
<comment type="caution">
    <text evidence="2">The sequence shown here is derived from an EMBL/GenBank/DDBJ whole genome shotgun (WGS) entry which is preliminary data.</text>
</comment>
<dbReference type="InterPro" id="IPR005149">
    <property type="entry name" value="Tscrpt_reg_PadR_N"/>
</dbReference>
<evidence type="ECO:0000313" key="3">
    <source>
        <dbReference type="Proteomes" id="UP000636938"/>
    </source>
</evidence>
<proteinExistence type="predicted"/>
<dbReference type="PANTHER" id="PTHR43252">
    <property type="entry name" value="TRANSCRIPTIONAL REGULATOR YQJI"/>
    <property type="match status" value="1"/>
</dbReference>
<reference evidence="2 3" key="1">
    <citation type="submission" date="2020-08" db="EMBL/GenBank/DDBJ databases">
        <title>A Genomic Blueprint of the Chicken Gut Microbiome.</title>
        <authorList>
            <person name="Gilroy R."/>
            <person name="Ravi A."/>
            <person name="Getino M."/>
            <person name="Pursley I."/>
            <person name="Horton D.L."/>
            <person name="Alikhan N.-F."/>
            <person name="Baker D."/>
            <person name="Gharbi K."/>
            <person name="Hall N."/>
            <person name="Watson M."/>
            <person name="Adriaenssens E.M."/>
            <person name="Foster-Nyarko E."/>
            <person name="Jarju S."/>
            <person name="Secka A."/>
            <person name="Antonio M."/>
            <person name="Oren A."/>
            <person name="Chaudhuri R."/>
            <person name="La Ragione R.M."/>
            <person name="Hildebrand F."/>
            <person name="Pallen M.J."/>
        </authorList>
    </citation>
    <scope>NUCLEOTIDE SEQUENCE [LARGE SCALE GENOMIC DNA]</scope>
    <source>
        <strain evidence="2 3">Sa5BUN4</strain>
    </source>
</reference>
<dbReference type="SUPFAM" id="SSF46785">
    <property type="entry name" value="Winged helix' DNA-binding domain"/>
    <property type="match status" value="1"/>
</dbReference>
<dbReference type="Proteomes" id="UP000636938">
    <property type="component" value="Unassembled WGS sequence"/>
</dbReference>
<feature type="domain" description="Transcription regulator PadR N-terminal" evidence="1">
    <location>
        <begin position="23"/>
        <end position="90"/>
    </location>
</feature>